<organism evidence="2 3">
    <name type="scientific">Allosediminivita pacifica</name>
    <dbReference type="NCBI Taxonomy" id="1267769"/>
    <lineage>
        <taxon>Bacteria</taxon>
        <taxon>Pseudomonadati</taxon>
        <taxon>Pseudomonadota</taxon>
        <taxon>Alphaproteobacteria</taxon>
        <taxon>Rhodobacterales</taxon>
        <taxon>Paracoccaceae</taxon>
        <taxon>Allosediminivita</taxon>
    </lineage>
</organism>
<gene>
    <name evidence="2" type="ORF">C8N44_109131</name>
</gene>
<dbReference type="Proteomes" id="UP000244069">
    <property type="component" value="Unassembled WGS sequence"/>
</dbReference>
<keyword evidence="3" id="KW-1185">Reference proteome</keyword>
<accession>A0A2T6AXA6</accession>
<dbReference type="AlphaFoldDB" id="A0A2T6AXA6"/>
<dbReference type="OrthoDB" id="7868311at2"/>
<proteinExistence type="predicted"/>
<comment type="caution">
    <text evidence="2">The sequence shown here is derived from an EMBL/GenBank/DDBJ whole genome shotgun (WGS) entry which is preliminary data.</text>
</comment>
<sequence>MPQTTKIATCTYCGTRAALVLKGATRHELACQACGAPLHDLKRLPEGRVDAEAHRPPRKGKKGKRKGSVPVPPWGAWEEPLKQMSKGKTRKKKRKKTLGRRMLGEAFDLIEDIFD</sequence>
<reference evidence="2 3" key="1">
    <citation type="submission" date="2018-04" db="EMBL/GenBank/DDBJ databases">
        <title>Genomic Encyclopedia of Archaeal and Bacterial Type Strains, Phase II (KMG-II): from individual species to whole genera.</title>
        <authorList>
            <person name="Goeker M."/>
        </authorList>
    </citation>
    <scope>NUCLEOTIDE SEQUENCE [LARGE SCALE GENOMIC DNA]</scope>
    <source>
        <strain evidence="2 3">DSM 29329</strain>
    </source>
</reference>
<evidence type="ECO:0000313" key="3">
    <source>
        <dbReference type="Proteomes" id="UP000244069"/>
    </source>
</evidence>
<dbReference type="EMBL" id="QBKN01000009">
    <property type="protein sequence ID" value="PTX48440.1"/>
    <property type="molecule type" value="Genomic_DNA"/>
</dbReference>
<protein>
    <submittedName>
        <fullName evidence="2">Uncharacterized protein</fullName>
    </submittedName>
</protein>
<evidence type="ECO:0000256" key="1">
    <source>
        <dbReference type="SAM" id="MobiDB-lite"/>
    </source>
</evidence>
<feature type="compositionally biased region" description="Basic residues" evidence="1">
    <location>
        <begin position="85"/>
        <end position="97"/>
    </location>
</feature>
<feature type="compositionally biased region" description="Basic residues" evidence="1">
    <location>
        <begin position="56"/>
        <end position="67"/>
    </location>
</feature>
<feature type="region of interest" description="Disordered" evidence="1">
    <location>
        <begin position="44"/>
        <end position="97"/>
    </location>
</feature>
<feature type="compositionally biased region" description="Basic and acidic residues" evidence="1">
    <location>
        <begin position="44"/>
        <end position="55"/>
    </location>
</feature>
<dbReference type="RefSeq" id="WP_107975871.1">
    <property type="nucleotide sequence ID" value="NZ_BMEZ01000011.1"/>
</dbReference>
<name>A0A2T6AXA6_9RHOB</name>
<evidence type="ECO:0000313" key="2">
    <source>
        <dbReference type="EMBL" id="PTX48440.1"/>
    </source>
</evidence>